<feature type="transmembrane region" description="Helical" evidence="8">
    <location>
        <begin position="321"/>
        <end position="341"/>
    </location>
</feature>
<dbReference type="PANTHER" id="PTHR33908">
    <property type="entry name" value="MANNOSYLTRANSFERASE YKCB-RELATED"/>
    <property type="match status" value="1"/>
</dbReference>
<dbReference type="RefSeq" id="WP_315727921.1">
    <property type="nucleotide sequence ID" value="NZ_JAVUPU010000010.1"/>
</dbReference>
<organism evidence="10 11">
    <name type="scientific">Sphingosinicella rhizophila</name>
    <dbReference type="NCBI Taxonomy" id="3050082"/>
    <lineage>
        <taxon>Bacteria</taxon>
        <taxon>Pseudomonadati</taxon>
        <taxon>Pseudomonadota</taxon>
        <taxon>Alphaproteobacteria</taxon>
        <taxon>Sphingomonadales</taxon>
        <taxon>Sphingosinicellaceae</taxon>
        <taxon>Sphingosinicella</taxon>
    </lineage>
</organism>
<gene>
    <name evidence="10" type="ORF">RQX22_16625</name>
</gene>
<keyword evidence="11" id="KW-1185">Reference proteome</keyword>
<feature type="domain" description="Glycosyltransferase RgtA/B/C/D-like" evidence="9">
    <location>
        <begin position="76"/>
        <end position="223"/>
    </location>
</feature>
<keyword evidence="4 10" id="KW-0808">Transferase</keyword>
<protein>
    <submittedName>
        <fullName evidence="10">Glycosyltransferase family 39 protein</fullName>
        <ecNumber evidence="10">2.4.-.-</ecNumber>
    </submittedName>
</protein>
<feature type="transmembrane region" description="Helical" evidence="8">
    <location>
        <begin position="348"/>
        <end position="368"/>
    </location>
</feature>
<keyword evidence="3 10" id="KW-0328">Glycosyltransferase</keyword>
<proteinExistence type="predicted"/>
<dbReference type="EC" id="2.4.-.-" evidence="10"/>
<feature type="transmembrane region" description="Helical" evidence="8">
    <location>
        <begin position="115"/>
        <end position="131"/>
    </location>
</feature>
<dbReference type="EMBL" id="JAVUPU010000010">
    <property type="protein sequence ID" value="MDT9600587.1"/>
    <property type="molecule type" value="Genomic_DNA"/>
</dbReference>
<name>A0ABU3QBB6_9SPHN</name>
<feature type="transmembrane region" description="Helical" evidence="8">
    <location>
        <begin position="12"/>
        <end position="31"/>
    </location>
</feature>
<comment type="subcellular location">
    <subcellularLocation>
        <location evidence="1">Cell membrane</location>
        <topology evidence="1">Multi-pass membrane protein</topology>
    </subcellularLocation>
</comment>
<dbReference type="PANTHER" id="PTHR33908:SF11">
    <property type="entry name" value="MEMBRANE PROTEIN"/>
    <property type="match status" value="1"/>
</dbReference>
<keyword evidence="7 8" id="KW-0472">Membrane</keyword>
<evidence type="ECO:0000256" key="3">
    <source>
        <dbReference type="ARBA" id="ARBA00022676"/>
    </source>
</evidence>
<keyword evidence="2" id="KW-1003">Cell membrane</keyword>
<evidence type="ECO:0000256" key="1">
    <source>
        <dbReference type="ARBA" id="ARBA00004651"/>
    </source>
</evidence>
<evidence type="ECO:0000256" key="8">
    <source>
        <dbReference type="SAM" id="Phobius"/>
    </source>
</evidence>
<feature type="transmembrane region" description="Helical" evidence="8">
    <location>
        <begin position="374"/>
        <end position="394"/>
    </location>
</feature>
<evidence type="ECO:0000313" key="10">
    <source>
        <dbReference type="EMBL" id="MDT9600587.1"/>
    </source>
</evidence>
<dbReference type="InterPro" id="IPR038731">
    <property type="entry name" value="RgtA/B/C-like"/>
</dbReference>
<evidence type="ECO:0000256" key="2">
    <source>
        <dbReference type="ARBA" id="ARBA00022475"/>
    </source>
</evidence>
<evidence type="ECO:0000259" key="9">
    <source>
        <dbReference type="Pfam" id="PF13231"/>
    </source>
</evidence>
<evidence type="ECO:0000313" key="11">
    <source>
        <dbReference type="Proteomes" id="UP001259572"/>
    </source>
</evidence>
<dbReference type="GO" id="GO:0016757">
    <property type="term" value="F:glycosyltransferase activity"/>
    <property type="evidence" value="ECO:0007669"/>
    <property type="project" value="UniProtKB-KW"/>
</dbReference>
<accession>A0ABU3QBB6</accession>
<dbReference type="InterPro" id="IPR050297">
    <property type="entry name" value="LipidA_mod_glycosyltrf_83"/>
</dbReference>
<keyword evidence="5 8" id="KW-0812">Transmembrane</keyword>
<evidence type="ECO:0000256" key="6">
    <source>
        <dbReference type="ARBA" id="ARBA00022989"/>
    </source>
</evidence>
<comment type="caution">
    <text evidence="10">The sequence shown here is derived from an EMBL/GenBank/DDBJ whole genome shotgun (WGS) entry which is preliminary data.</text>
</comment>
<sequence>MILSRRPDGRASAPVLELAGALILVVLVLSLRPTGFGGGGVDDQRYFDAASAWSGQGPGAADSHWTLRWPFVAPLAGLFSVAGSSIPVALLLPWVAALAICAISFLAARRLFGRRVAWLWLGFFASLPLFNRLGTSLFPEMLELLFAASSLWCFFIGRDSERPQPWFLAAGVTAALAILTRETSAWLILVFAVFLLWRPGAKRVSYLWILCPALALLAGELVWFQAVAGDPLHRIRLDLGHIKVPSTQMAGGMSAESSAVLNPAVGASWRPQGLFDLHWALNPWLNLLADPKFGLLPLATPVLAWFAWRDGNDLAPEERKVLLALALIALSAFGFVTYVLMLSQDQRYYLPVLFACAMAAALLADRALGTSRKWAAGIVTAATIATSLFLVLHLNRYDDHARLALPILRELRQPVHVPADALAKLNQPLLDARLSGRVASAPAPPGALAMSFDIGLRCTDPLPAGTIFCTETQPTPLIRAGRWAAPGWRMPFAFGQSIERMVLARSP</sequence>
<feature type="transmembrane region" description="Helical" evidence="8">
    <location>
        <begin position="206"/>
        <end position="227"/>
    </location>
</feature>
<dbReference type="Pfam" id="PF13231">
    <property type="entry name" value="PMT_2"/>
    <property type="match status" value="1"/>
</dbReference>
<evidence type="ECO:0000256" key="4">
    <source>
        <dbReference type="ARBA" id="ARBA00022679"/>
    </source>
</evidence>
<reference evidence="10 11" key="1">
    <citation type="submission" date="2023-05" db="EMBL/GenBank/DDBJ databases">
        <authorList>
            <person name="Guo Y."/>
        </authorList>
    </citation>
    <scope>NUCLEOTIDE SEQUENCE [LARGE SCALE GENOMIC DNA]</scope>
    <source>
        <strain evidence="10 11">GR2756</strain>
    </source>
</reference>
<evidence type="ECO:0000256" key="5">
    <source>
        <dbReference type="ARBA" id="ARBA00022692"/>
    </source>
</evidence>
<evidence type="ECO:0000256" key="7">
    <source>
        <dbReference type="ARBA" id="ARBA00023136"/>
    </source>
</evidence>
<feature type="transmembrane region" description="Helical" evidence="8">
    <location>
        <begin position="167"/>
        <end position="194"/>
    </location>
</feature>
<feature type="transmembrane region" description="Helical" evidence="8">
    <location>
        <begin position="75"/>
        <end position="108"/>
    </location>
</feature>
<keyword evidence="6 8" id="KW-1133">Transmembrane helix</keyword>
<dbReference type="Proteomes" id="UP001259572">
    <property type="component" value="Unassembled WGS sequence"/>
</dbReference>